<name>A0A090S038_9VIBR</name>
<dbReference type="OrthoDB" id="5875459at2"/>
<feature type="transmembrane region" description="Helical" evidence="1">
    <location>
        <begin position="9"/>
        <end position="31"/>
    </location>
</feature>
<proteinExistence type="predicted"/>
<feature type="transmembrane region" description="Helical" evidence="1">
    <location>
        <begin position="80"/>
        <end position="98"/>
    </location>
</feature>
<comment type="caution">
    <text evidence="2">The sequence shown here is derived from an EMBL/GenBank/DDBJ whole genome shotgun (WGS) entry which is preliminary data.</text>
</comment>
<accession>A0A090S038</accession>
<organism evidence="2 3">
    <name type="scientific">Vibrio maritimus</name>
    <dbReference type="NCBI Taxonomy" id="990268"/>
    <lineage>
        <taxon>Bacteria</taxon>
        <taxon>Pseudomonadati</taxon>
        <taxon>Pseudomonadota</taxon>
        <taxon>Gammaproteobacteria</taxon>
        <taxon>Vibrionales</taxon>
        <taxon>Vibrionaceae</taxon>
        <taxon>Vibrio</taxon>
    </lineage>
</organism>
<sequence>MNNSMGAGVVMWVGVLLILLQGLSIQMLTAINGDVAFLLSMARNTGLQGFYAEFYEVNPPLIVYLYKIFLWPSHIGLNDIASANISMTLYILLSLVVASRNLIHLDSVLHVVLVWAFCVGLMSVSQTMFMQREHIIAAGLVVYVSSTLNKDGHRLIDIIWQGIAALLIAISFALKPQYLLVLVLVETVVMVYHSTLVPRKLVLELVVLGGMYLTAINIFQKEYFEFILPLARDYYAGYFSSWQFLLSIVVAVLLCLVIPIRLLWVGGLDRKLVVVLCVTTLGCLLAFLIGRTGFGYHLIPTSVMFVTINVLAFVVGFKRFWLYRRLSTALCLVSVILVLGVLTKLDYFRNYEVGYALSWKRLVGKLPKIEETTLVESPKITALANSIEPYVCEGESILFLAQRMYPHTLVAHSGMVWASRLPNFWLLPVAMENKGDARADSVLDLVRNTLSEDIRNKEPIVIVIEHFDSTNTYISNFDFLSFFLDASLFKQELQRYYLADTLMSDNANFSIFVRKKHLCLSH</sequence>
<feature type="transmembrane region" description="Helical" evidence="1">
    <location>
        <begin position="201"/>
        <end position="219"/>
    </location>
</feature>
<feature type="transmembrane region" description="Helical" evidence="1">
    <location>
        <begin position="296"/>
        <end position="317"/>
    </location>
</feature>
<feature type="transmembrane region" description="Helical" evidence="1">
    <location>
        <begin position="155"/>
        <end position="172"/>
    </location>
</feature>
<keyword evidence="3" id="KW-1185">Reference proteome</keyword>
<dbReference type="STRING" id="990268.JCM19235_345"/>
<keyword evidence="1" id="KW-0812">Transmembrane</keyword>
<evidence type="ECO:0000313" key="2">
    <source>
        <dbReference type="EMBL" id="GAL21070.1"/>
    </source>
</evidence>
<feature type="transmembrane region" description="Helical" evidence="1">
    <location>
        <begin position="272"/>
        <end position="290"/>
    </location>
</feature>
<evidence type="ECO:0000313" key="3">
    <source>
        <dbReference type="Proteomes" id="UP000029228"/>
    </source>
</evidence>
<evidence type="ECO:0000256" key="1">
    <source>
        <dbReference type="SAM" id="Phobius"/>
    </source>
</evidence>
<evidence type="ECO:0008006" key="4">
    <source>
        <dbReference type="Google" id="ProtNLM"/>
    </source>
</evidence>
<keyword evidence="1" id="KW-0472">Membrane</keyword>
<dbReference type="Proteomes" id="UP000029228">
    <property type="component" value="Unassembled WGS sequence"/>
</dbReference>
<feature type="transmembrane region" description="Helical" evidence="1">
    <location>
        <begin position="105"/>
        <end position="123"/>
    </location>
</feature>
<gene>
    <name evidence="2" type="ORF">JCM19235_345</name>
</gene>
<feature type="transmembrane region" description="Helical" evidence="1">
    <location>
        <begin position="239"/>
        <end position="260"/>
    </location>
</feature>
<dbReference type="EMBL" id="BBMR01000007">
    <property type="protein sequence ID" value="GAL21070.1"/>
    <property type="molecule type" value="Genomic_DNA"/>
</dbReference>
<protein>
    <recommendedName>
        <fullName evidence="4">Glycosyltransferase RgtA/B/C/D-like domain-containing protein</fullName>
    </recommendedName>
</protein>
<feature type="transmembrane region" description="Helical" evidence="1">
    <location>
        <begin position="329"/>
        <end position="348"/>
    </location>
</feature>
<dbReference type="AlphaFoldDB" id="A0A090S038"/>
<reference evidence="2 3" key="1">
    <citation type="submission" date="2014-09" db="EMBL/GenBank/DDBJ databases">
        <title>Vibrio maritimus JCM 19235. (C45) whole genome shotgun sequence.</title>
        <authorList>
            <person name="Sawabe T."/>
            <person name="Meirelles P."/>
            <person name="Nakanishi M."/>
            <person name="Sayaka M."/>
            <person name="Hattori M."/>
            <person name="Ohkuma M."/>
        </authorList>
    </citation>
    <scope>NUCLEOTIDE SEQUENCE [LARGE SCALE GENOMIC DNA]</scope>
    <source>
        <strain evidence="3">JCM19235</strain>
    </source>
</reference>
<keyword evidence="1" id="KW-1133">Transmembrane helix</keyword>